<comment type="caution">
    <text evidence="1">The sequence shown here is derived from an EMBL/GenBank/DDBJ whole genome shotgun (WGS) entry which is preliminary data.</text>
</comment>
<sequence length="156" mass="17209">MFPLIFLRCGAGLAAAGQARGLAGKAHTARTGRCGQRIAYHCAGRGHGTVVPLRLQLAGSFWRRAAGLFLFRRTGLHEGLWLRPCRAIHTVGMGRAIDVVFLDRHGVVVKTVHALPPNRVAWCMRAHSVVELPAFYCSRHAHYPAAVRRAMRQLIE</sequence>
<dbReference type="OrthoDB" id="9813379at2"/>
<gene>
    <name evidence="1" type="ORF">C7440_2938</name>
</gene>
<accession>A0A2U1CK48</accession>
<dbReference type="InterPro" id="IPR038695">
    <property type="entry name" value="Saro_0823-like_sf"/>
</dbReference>
<keyword evidence="2" id="KW-1185">Reference proteome</keyword>
<evidence type="ECO:0000313" key="2">
    <source>
        <dbReference type="Proteomes" id="UP000246145"/>
    </source>
</evidence>
<dbReference type="EMBL" id="QEKO01000004">
    <property type="protein sequence ID" value="PVY61387.1"/>
    <property type="molecule type" value="Genomic_DNA"/>
</dbReference>
<dbReference type="Pfam" id="PF02643">
    <property type="entry name" value="DUF192"/>
    <property type="match status" value="1"/>
</dbReference>
<evidence type="ECO:0000313" key="1">
    <source>
        <dbReference type="EMBL" id="PVY61387.1"/>
    </source>
</evidence>
<dbReference type="AlphaFoldDB" id="A0A2U1CK48"/>
<proteinExistence type="predicted"/>
<dbReference type="Proteomes" id="UP000246145">
    <property type="component" value="Unassembled WGS sequence"/>
</dbReference>
<dbReference type="STRING" id="1231391.GCA_000308195_00885"/>
<protein>
    <submittedName>
        <fullName evidence="1">Uncharacterized membrane protein (UPF0127 family)</fullName>
    </submittedName>
</protein>
<dbReference type="InterPro" id="IPR003795">
    <property type="entry name" value="DUF192"/>
</dbReference>
<dbReference type="Gene3D" id="2.60.120.1140">
    <property type="entry name" value="Protein of unknown function DUF192"/>
    <property type="match status" value="1"/>
</dbReference>
<name>A0A2U1CK48_9BURK</name>
<organism evidence="1 2">
    <name type="scientific">Pusillimonas noertemannii</name>
    <dbReference type="NCBI Taxonomy" id="305977"/>
    <lineage>
        <taxon>Bacteria</taxon>
        <taxon>Pseudomonadati</taxon>
        <taxon>Pseudomonadota</taxon>
        <taxon>Betaproteobacteria</taxon>
        <taxon>Burkholderiales</taxon>
        <taxon>Alcaligenaceae</taxon>
        <taxon>Pusillimonas</taxon>
    </lineage>
</organism>
<reference evidence="1 2" key="1">
    <citation type="submission" date="2018-04" db="EMBL/GenBank/DDBJ databases">
        <title>Genomic Encyclopedia of Type Strains, Phase IV (KMG-IV): sequencing the most valuable type-strain genomes for metagenomic binning, comparative biology and taxonomic classification.</title>
        <authorList>
            <person name="Goeker M."/>
        </authorList>
    </citation>
    <scope>NUCLEOTIDE SEQUENCE [LARGE SCALE GENOMIC DNA]</scope>
    <source>
        <strain evidence="1 2">DSM 10065</strain>
    </source>
</reference>